<protein>
    <submittedName>
        <fullName evidence="2">Uncharacterized protein</fullName>
    </submittedName>
</protein>
<reference evidence="3" key="2">
    <citation type="submission" date="2006-09" db="EMBL/GenBank/DDBJ databases">
        <title>The genome sequence of Plasmodium falciparum Dd2.</title>
        <authorList>
            <consortium name="The Broad Institute Genome Sequencing Platform"/>
            <person name="Birren B."/>
            <person name="Lander E."/>
            <person name="Galagan J."/>
            <person name="Nusbaum C."/>
            <person name="Devon K."/>
            <person name="Henn M."/>
            <person name="Jaffe D."/>
            <person name="Butler J."/>
            <person name="Alvarez P."/>
            <person name="Gnerre S."/>
            <person name="Grabherr M."/>
            <person name="Kleber M."/>
            <person name="Mauceli E."/>
            <person name="Brockman W."/>
            <person name="MacCallum I.A."/>
            <person name="Rounsley S."/>
            <person name="Young S."/>
            <person name="LaButti K."/>
            <person name="Pushparaj V."/>
            <person name="DeCaprio D."/>
            <person name="Crawford M."/>
            <person name="Koehrsen M."/>
            <person name="Engels R."/>
            <person name="Montgomery P."/>
            <person name="Pearson M."/>
            <person name="Howarth C."/>
            <person name="Larson L."/>
            <person name="Luoma S."/>
            <person name="White J."/>
            <person name="Kodira C."/>
            <person name="Zeng Q."/>
            <person name="O'Leary S."/>
            <person name="Yandava C."/>
            <person name="Alvarado L."/>
            <person name="Wirth D."/>
            <person name="Volkman S."/>
            <person name="Hartl D."/>
        </authorList>
    </citation>
    <scope>NUCLEOTIDE SEQUENCE [LARGE SCALE GENOMIC DNA]</scope>
</reference>
<proteinExistence type="predicted"/>
<reference evidence="3" key="1">
    <citation type="submission" date="2006-09" db="EMBL/GenBank/DDBJ databases">
        <title>Annotation of Plasmodium falciparum Dd2.</title>
        <authorList>
            <consortium name="The Broad Institute Genome Sequencing Platform"/>
            <person name="Volkman S.K."/>
            <person name="Neafsey D.E."/>
            <person name="Dash A.P."/>
            <person name="Chitnis C.E."/>
            <person name="Hartl D.L."/>
            <person name="Young S.K."/>
            <person name="Zeng Q."/>
            <person name="Koehrsen M."/>
            <person name="Alvarado L."/>
            <person name="Berlin A."/>
            <person name="Borenstein D."/>
            <person name="Chapman S.B."/>
            <person name="Chen Z."/>
            <person name="Engels R."/>
            <person name="Freedman E."/>
            <person name="Gellesch M."/>
            <person name="Goldberg J."/>
            <person name="Griggs A."/>
            <person name="Gujja S."/>
            <person name="Heilman E.R."/>
            <person name="Heiman D.I."/>
            <person name="Howarth C."/>
            <person name="Jen D."/>
            <person name="Larson L."/>
            <person name="Mehta T."/>
            <person name="Neiman D."/>
            <person name="Park D."/>
            <person name="Pearson M."/>
            <person name="Roberts A."/>
            <person name="Saif S."/>
            <person name="Shea T."/>
            <person name="Shenoy N."/>
            <person name="Sisk P."/>
            <person name="Stolte C."/>
            <person name="Sykes S."/>
            <person name="Walk T."/>
            <person name="White J."/>
            <person name="Yandava C."/>
            <person name="Haas B."/>
            <person name="Henn M.R."/>
            <person name="Nusbaum C."/>
            <person name="Birren B."/>
        </authorList>
    </citation>
    <scope>NUCLEOTIDE SEQUENCE [LARGE SCALE GENOMIC DNA]</scope>
</reference>
<dbReference type="Proteomes" id="UP000054282">
    <property type="component" value="Unassembled WGS sequence"/>
</dbReference>
<evidence type="ECO:0000313" key="2">
    <source>
        <dbReference type="EMBL" id="KOB89492.1"/>
    </source>
</evidence>
<sequence length="144" mass="17118">MMIYIIFYQSKKDDGYLDFNHDNHLPNDVHNASLEDEQNNSNSNNYNNYTNYNNYNNDIFVNYMNAYNNGELFCNNTQGDNIKFPQYGTFKKIKNEFEDFRELKKKKKTDMLKNNKDGLLSNVDNINLDIIRKGILNLKKTKLF</sequence>
<dbReference type="AlphaFoldDB" id="A0A0L7M9H0"/>
<feature type="region of interest" description="Disordered" evidence="1">
    <location>
        <begin position="28"/>
        <end position="48"/>
    </location>
</feature>
<accession>A0A0L7M9H0</accession>
<dbReference type="EMBL" id="GG702543">
    <property type="protein sequence ID" value="KOB89492.1"/>
    <property type="molecule type" value="Genomic_DNA"/>
</dbReference>
<gene>
    <name evidence="2" type="ORF">PFDG_05041</name>
</gene>
<evidence type="ECO:0000256" key="1">
    <source>
        <dbReference type="SAM" id="MobiDB-lite"/>
    </source>
</evidence>
<dbReference type="KEGG" id="pfd:PFDG_05041"/>
<organism evidence="2 3">
    <name type="scientific">Plasmodium falciparum (isolate Dd2)</name>
    <dbReference type="NCBI Taxonomy" id="57267"/>
    <lineage>
        <taxon>Eukaryota</taxon>
        <taxon>Sar</taxon>
        <taxon>Alveolata</taxon>
        <taxon>Apicomplexa</taxon>
        <taxon>Aconoidasida</taxon>
        <taxon>Haemosporida</taxon>
        <taxon>Plasmodiidae</taxon>
        <taxon>Plasmodium</taxon>
        <taxon>Plasmodium (Laverania)</taxon>
    </lineage>
</organism>
<evidence type="ECO:0000313" key="3">
    <source>
        <dbReference type="Proteomes" id="UP000054282"/>
    </source>
</evidence>
<name>A0A0L7M9H0_PLAF4</name>
<feature type="compositionally biased region" description="Low complexity" evidence="1">
    <location>
        <begin position="39"/>
        <end position="48"/>
    </location>
</feature>